<evidence type="ECO:0000256" key="1">
    <source>
        <dbReference type="SAM" id="MobiDB-lite"/>
    </source>
</evidence>
<accession>A0A162ACV5</accession>
<dbReference type="SUPFAM" id="SSF81606">
    <property type="entry name" value="PP2C-like"/>
    <property type="match status" value="1"/>
</dbReference>
<sequence>MDKTPSPQSNAPQSTNTQSSTRTPLSTVNTNQFSSNSIQSRLSWNQNQTGTNSGEPELQEIQVTREDEILITGCDGLWDVMSSQFSGHELAANISQHAAANTSVSRSSIPKRRGRGPGVNNVINGLNTTNDHSRRLAPGFQEGDETTMVGRVTCQLVRQR</sequence>
<gene>
    <name evidence="3" type="ORF">DCAR_013286</name>
</gene>
<proteinExistence type="predicted"/>
<dbReference type="Gene3D" id="3.60.40.10">
    <property type="entry name" value="PPM-type phosphatase domain"/>
    <property type="match status" value="1"/>
</dbReference>
<evidence type="ECO:0000259" key="2">
    <source>
        <dbReference type="Pfam" id="PF00481"/>
    </source>
</evidence>
<name>A0A162ACV5_DAUCS</name>
<reference evidence="3" key="1">
    <citation type="journal article" date="2016" name="Nat. Genet.">
        <title>A high-quality carrot genome assembly provides new insights into carotenoid accumulation and asterid genome evolution.</title>
        <authorList>
            <person name="Iorizzo M."/>
            <person name="Ellison S."/>
            <person name="Senalik D."/>
            <person name="Zeng P."/>
            <person name="Satapoomin P."/>
            <person name="Huang J."/>
            <person name="Bowman M."/>
            <person name="Iovene M."/>
            <person name="Sanseverino W."/>
            <person name="Cavagnaro P."/>
            <person name="Yildiz M."/>
            <person name="Macko-Podgorni A."/>
            <person name="Moranska E."/>
            <person name="Grzebelus E."/>
            <person name="Grzebelus D."/>
            <person name="Ashrafi H."/>
            <person name="Zheng Z."/>
            <person name="Cheng S."/>
            <person name="Spooner D."/>
            <person name="Van Deynze A."/>
            <person name="Simon P."/>
        </authorList>
    </citation>
    <scope>NUCLEOTIDE SEQUENCE [LARGE SCALE GENOMIC DNA]</scope>
    <source>
        <tissue evidence="3">Leaf</tissue>
    </source>
</reference>
<dbReference type="Pfam" id="PF00481">
    <property type="entry name" value="PP2C"/>
    <property type="match status" value="1"/>
</dbReference>
<dbReference type="EMBL" id="LNRQ01000004">
    <property type="protein sequence ID" value="KZM99352.1"/>
    <property type="molecule type" value="Genomic_DNA"/>
</dbReference>
<protein>
    <recommendedName>
        <fullName evidence="2">PPM-type phosphatase domain-containing protein</fullName>
    </recommendedName>
</protein>
<feature type="domain" description="PPM-type phosphatase" evidence="2">
    <location>
        <begin position="53"/>
        <end position="85"/>
    </location>
</feature>
<dbReference type="InterPro" id="IPR001932">
    <property type="entry name" value="PPM-type_phosphatase-like_dom"/>
</dbReference>
<evidence type="ECO:0000313" key="3">
    <source>
        <dbReference type="EMBL" id="KZM99352.1"/>
    </source>
</evidence>
<organism evidence="3">
    <name type="scientific">Daucus carota subsp. sativus</name>
    <name type="common">Carrot</name>
    <dbReference type="NCBI Taxonomy" id="79200"/>
    <lineage>
        <taxon>Eukaryota</taxon>
        <taxon>Viridiplantae</taxon>
        <taxon>Streptophyta</taxon>
        <taxon>Embryophyta</taxon>
        <taxon>Tracheophyta</taxon>
        <taxon>Spermatophyta</taxon>
        <taxon>Magnoliopsida</taxon>
        <taxon>eudicotyledons</taxon>
        <taxon>Gunneridae</taxon>
        <taxon>Pentapetalae</taxon>
        <taxon>asterids</taxon>
        <taxon>campanulids</taxon>
        <taxon>Apiales</taxon>
        <taxon>Apiaceae</taxon>
        <taxon>Apioideae</taxon>
        <taxon>Scandiceae</taxon>
        <taxon>Daucinae</taxon>
        <taxon>Daucus</taxon>
        <taxon>Daucus sect. Daucus</taxon>
    </lineage>
</organism>
<feature type="region of interest" description="Disordered" evidence="1">
    <location>
        <begin position="1"/>
        <end position="34"/>
    </location>
</feature>
<comment type="caution">
    <text evidence="3">The sequence shown here is derived from an EMBL/GenBank/DDBJ whole genome shotgun (WGS) entry which is preliminary data.</text>
</comment>
<dbReference type="InterPro" id="IPR036457">
    <property type="entry name" value="PPM-type-like_dom_sf"/>
</dbReference>
<dbReference type="AlphaFoldDB" id="A0A162ACV5"/>
<dbReference type="Gramene" id="KZM99352">
    <property type="protein sequence ID" value="KZM99352"/>
    <property type="gene ID" value="DCAR_013286"/>
</dbReference>